<evidence type="ECO:0000256" key="4">
    <source>
        <dbReference type="ARBA" id="ARBA00022618"/>
    </source>
</evidence>
<feature type="transmembrane region" description="Helical" evidence="18">
    <location>
        <begin position="186"/>
        <end position="203"/>
    </location>
</feature>
<keyword evidence="12" id="KW-0131">Cell cycle</keyword>
<keyword evidence="11 18" id="KW-0472">Membrane</keyword>
<dbReference type="GO" id="GO:0015648">
    <property type="term" value="F:lipid-linked peptidoglycan transporter activity"/>
    <property type="evidence" value="ECO:0007669"/>
    <property type="project" value="TreeGrafter"/>
</dbReference>
<dbReference type="InterPro" id="IPR018365">
    <property type="entry name" value="Cell_cycle_FtsW-rel_CS"/>
</dbReference>
<dbReference type="EMBL" id="UOGF01000007">
    <property type="protein sequence ID" value="VAX26166.1"/>
    <property type="molecule type" value="Genomic_DNA"/>
</dbReference>
<dbReference type="NCBIfam" id="TIGR02614">
    <property type="entry name" value="ftsW"/>
    <property type="match status" value="1"/>
</dbReference>
<evidence type="ECO:0000256" key="5">
    <source>
        <dbReference type="ARBA" id="ARBA00022676"/>
    </source>
</evidence>
<dbReference type="EC" id="2.4.99.28" evidence="15"/>
<feature type="transmembrane region" description="Helical" evidence="18">
    <location>
        <begin position="324"/>
        <end position="343"/>
    </location>
</feature>
<proteinExistence type="predicted"/>
<keyword evidence="4" id="KW-0132">Cell division</keyword>
<evidence type="ECO:0000256" key="16">
    <source>
        <dbReference type="ARBA" id="ARBA00049902"/>
    </source>
</evidence>
<evidence type="ECO:0000256" key="17">
    <source>
        <dbReference type="SAM" id="MobiDB-lite"/>
    </source>
</evidence>
<comment type="pathway">
    <text evidence="2">Cell wall biogenesis; peptidoglycan biosynthesis.</text>
</comment>
<evidence type="ECO:0000256" key="6">
    <source>
        <dbReference type="ARBA" id="ARBA00022679"/>
    </source>
</evidence>
<evidence type="ECO:0000256" key="15">
    <source>
        <dbReference type="ARBA" id="ARBA00044770"/>
    </source>
</evidence>
<feature type="transmembrane region" description="Helical" evidence="18">
    <location>
        <begin position="286"/>
        <end position="312"/>
    </location>
</feature>
<evidence type="ECO:0000256" key="13">
    <source>
        <dbReference type="ARBA" id="ARBA00023316"/>
    </source>
</evidence>
<organism evidence="19">
    <name type="scientific">hydrothermal vent metagenome</name>
    <dbReference type="NCBI Taxonomy" id="652676"/>
    <lineage>
        <taxon>unclassified sequences</taxon>
        <taxon>metagenomes</taxon>
        <taxon>ecological metagenomes</taxon>
    </lineage>
</organism>
<evidence type="ECO:0000256" key="10">
    <source>
        <dbReference type="ARBA" id="ARBA00022989"/>
    </source>
</evidence>
<keyword evidence="10 18" id="KW-1133">Transmembrane helix</keyword>
<evidence type="ECO:0000256" key="8">
    <source>
        <dbReference type="ARBA" id="ARBA00022960"/>
    </source>
</evidence>
<dbReference type="GO" id="GO:0051301">
    <property type="term" value="P:cell division"/>
    <property type="evidence" value="ECO:0007669"/>
    <property type="project" value="UniProtKB-KW"/>
</dbReference>
<dbReference type="GO" id="GO:0008360">
    <property type="term" value="P:regulation of cell shape"/>
    <property type="evidence" value="ECO:0007669"/>
    <property type="project" value="UniProtKB-KW"/>
</dbReference>
<keyword evidence="6" id="KW-0808">Transferase</keyword>
<comment type="subcellular location">
    <subcellularLocation>
        <location evidence="1">Cell membrane</location>
        <topology evidence="1">Multi-pass membrane protein</topology>
    </subcellularLocation>
</comment>
<keyword evidence="13" id="KW-0961">Cell wall biogenesis/degradation</keyword>
<dbReference type="GO" id="GO:0008955">
    <property type="term" value="F:peptidoglycan glycosyltransferase activity"/>
    <property type="evidence" value="ECO:0007669"/>
    <property type="project" value="UniProtKB-EC"/>
</dbReference>
<comment type="catalytic activity">
    <reaction evidence="16">
        <text>[GlcNAc-(1-&gt;4)-Mur2Ac(oyl-L-Ala-gamma-D-Glu-L-Lys-D-Ala-D-Ala)](n)-di-trans,octa-cis-undecaprenyl diphosphate + beta-D-GlcNAc-(1-&gt;4)-Mur2Ac(oyl-L-Ala-gamma-D-Glu-L-Lys-D-Ala-D-Ala)-di-trans,octa-cis-undecaprenyl diphosphate = [GlcNAc-(1-&gt;4)-Mur2Ac(oyl-L-Ala-gamma-D-Glu-L-Lys-D-Ala-D-Ala)](n+1)-di-trans,octa-cis-undecaprenyl diphosphate + di-trans,octa-cis-undecaprenyl diphosphate + H(+)</text>
        <dbReference type="Rhea" id="RHEA:23708"/>
        <dbReference type="Rhea" id="RHEA-COMP:9602"/>
        <dbReference type="Rhea" id="RHEA-COMP:9603"/>
        <dbReference type="ChEBI" id="CHEBI:15378"/>
        <dbReference type="ChEBI" id="CHEBI:58405"/>
        <dbReference type="ChEBI" id="CHEBI:60033"/>
        <dbReference type="ChEBI" id="CHEBI:78435"/>
        <dbReference type="EC" id="2.4.99.28"/>
    </reaction>
</comment>
<evidence type="ECO:0000256" key="18">
    <source>
        <dbReference type="SAM" id="Phobius"/>
    </source>
</evidence>
<evidence type="ECO:0000256" key="3">
    <source>
        <dbReference type="ARBA" id="ARBA00022475"/>
    </source>
</evidence>
<evidence type="ECO:0000313" key="19">
    <source>
        <dbReference type="EMBL" id="VAX26166.1"/>
    </source>
</evidence>
<feature type="transmembrane region" description="Helical" evidence="18">
    <location>
        <begin position="210"/>
        <end position="226"/>
    </location>
</feature>
<dbReference type="PROSITE" id="PS00428">
    <property type="entry name" value="FTSW_RODA_SPOVE"/>
    <property type="match status" value="1"/>
</dbReference>
<keyword evidence="9" id="KW-0573">Peptidoglycan synthesis</keyword>
<feature type="transmembrane region" description="Helical" evidence="18">
    <location>
        <begin position="98"/>
        <end position="118"/>
    </location>
</feature>
<evidence type="ECO:0000256" key="2">
    <source>
        <dbReference type="ARBA" id="ARBA00004752"/>
    </source>
</evidence>
<dbReference type="AlphaFoldDB" id="A0A3B1C6M2"/>
<gene>
    <name evidence="19" type="ORF">MNBD_NITROSPIRAE01-1182</name>
</gene>
<evidence type="ECO:0000256" key="7">
    <source>
        <dbReference type="ARBA" id="ARBA00022692"/>
    </source>
</evidence>
<dbReference type="InterPro" id="IPR013437">
    <property type="entry name" value="FtsW"/>
</dbReference>
<evidence type="ECO:0000256" key="9">
    <source>
        <dbReference type="ARBA" id="ARBA00022984"/>
    </source>
</evidence>
<keyword evidence="3" id="KW-1003">Cell membrane</keyword>
<feature type="transmembrane region" description="Helical" evidence="18">
    <location>
        <begin position="363"/>
        <end position="383"/>
    </location>
</feature>
<evidence type="ECO:0000256" key="14">
    <source>
        <dbReference type="ARBA" id="ARBA00032370"/>
    </source>
</evidence>
<name>A0A3B1C6M2_9ZZZZ</name>
<dbReference type="Pfam" id="PF01098">
    <property type="entry name" value="FTSW_RODA_SPOVE"/>
    <property type="match status" value="1"/>
</dbReference>
<keyword evidence="7 18" id="KW-0812">Transmembrane</keyword>
<accession>A0A3B1C6M2</accession>
<evidence type="ECO:0000256" key="11">
    <source>
        <dbReference type="ARBA" id="ARBA00023136"/>
    </source>
</evidence>
<dbReference type="GO" id="GO:0032153">
    <property type="term" value="C:cell division site"/>
    <property type="evidence" value="ECO:0007669"/>
    <property type="project" value="TreeGrafter"/>
</dbReference>
<dbReference type="GO" id="GO:0005886">
    <property type="term" value="C:plasma membrane"/>
    <property type="evidence" value="ECO:0007669"/>
    <property type="project" value="UniProtKB-SubCell"/>
</dbReference>
<protein>
    <recommendedName>
        <fullName evidence="15">peptidoglycan glycosyltransferase</fullName>
        <ecNumber evidence="15">2.4.99.28</ecNumber>
    </recommendedName>
    <alternativeName>
        <fullName evidence="14">Peptidoglycan polymerase</fullName>
    </alternativeName>
</protein>
<dbReference type="GO" id="GO:0071555">
    <property type="term" value="P:cell wall organization"/>
    <property type="evidence" value="ECO:0007669"/>
    <property type="project" value="UniProtKB-KW"/>
</dbReference>
<feature type="compositionally biased region" description="Polar residues" evidence="17">
    <location>
        <begin position="1"/>
        <end position="13"/>
    </location>
</feature>
<reference evidence="19" key="1">
    <citation type="submission" date="2018-06" db="EMBL/GenBank/DDBJ databases">
        <authorList>
            <person name="Zhirakovskaya E."/>
        </authorList>
    </citation>
    <scope>NUCLEOTIDE SEQUENCE</scope>
</reference>
<feature type="region of interest" description="Disordered" evidence="17">
    <location>
        <begin position="1"/>
        <end position="25"/>
    </location>
</feature>
<evidence type="ECO:0000256" key="12">
    <source>
        <dbReference type="ARBA" id="ARBA00023306"/>
    </source>
</evidence>
<dbReference type="InterPro" id="IPR001182">
    <property type="entry name" value="FtsW/RodA"/>
</dbReference>
<feature type="transmembrane region" description="Helical" evidence="18">
    <location>
        <begin position="74"/>
        <end position="92"/>
    </location>
</feature>
<feature type="transmembrane region" description="Helical" evidence="18">
    <location>
        <begin position="162"/>
        <end position="180"/>
    </location>
</feature>
<sequence>MTRTPLKNTTQMSLGFGPKATQKTKSSLLPTGDWILLAIVASITLIGLVMVYNASSLIGEKTYHDSLYFIKRQLQWLALSIFAFFLASHVNLDRLRLGLVPLTLLVFLLLFSVLIFGVEIKGARRWLKLGGLTFQVSELAKLFTVIYLAHYIDKNRAKLGNFLEGAMPPLILLGLMSMLILLEPDFGTTIVILCITLSLLFLGGVPPKQLLSITIVTLPFFIYWVTSSPYRLKRITTFLNPWAVASEGGYQVIQSQVALGSGGLTGTGLAGVKQVLFFLPEPHTDFIFSVFGEAFGLIGTTLIVLLFVGILWRGTKIALNASGPYRQILAIGLCFLVVLPALLNMGVATGLLPTKGLPLPFMSYGGSSLVGNSTAIGLLYNISRQSRNTSGWMAS</sequence>
<keyword evidence="5" id="KW-0328">Glycosyltransferase</keyword>
<dbReference type="GO" id="GO:0009252">
    <property type="term" value="P:peptidoglycan biosynthetic process"/>
    <property type="evidence" value="ECO:0007669"/>
    <property type="project" value="UniProtKB-KW"/>
</dbReference>
<evidence type="ECO:0000256" key="1">
    <source>
        <dbReference type="ARBA" id="ARBA00004651"/>
    </source>
</evidence>
<dbReference type="PANTHER" id="PTHR30474:SF2">
    <property type="entry name" value="PEPTIDOGLYCAN GLYCOSYLTRANSFERASE FTSW-RELATED"/>
    <property type="match status" value="1"/>
</dbReference>
<dbReference type="PANTHER" id="PTHR30474">
    <property type="entry name" value="CELL CYCLE PROTEIN"/>
    <property type="match status" value="1"/>
</dbReference>
<feature type="transmembrane region" description="Helical" evidence="18">
    <location>
        <begin position="34"/>
        <end position="54"/>
    </location>
</feature>
<keyword evidence="8" id="KW-0133">Cell shape</keyword>